<evidence type="ECO:0000313" key="1">
    <source>
        <dbReference type="EMBL" id="QTA88851.1"/>
    </source>
</evidence>
<dbReference type="EMBL" id="CP061800">
    <property type="protein sequence ID" value="QTA88851.1"/>
    <property type="molecule type" value="Genomic_DNA"/>
</dbReference>
<accession>A0A975BNR0</accession>
<dbReference type="Proteomes" id="UP000663722">
    <property type="component" value="Chromosome"/>
</dbReference>
<organism evidence="1 2">
    <name type="scientific">Desulfonema magnum</name>
    <dbReference type="NCBI Taxonomy" id="45655"/>
    <lineage>
        <taxon>Bacteria</taxon>
        <taxon>Pseudomonadati</taxon>
        <taxon>Thermodesulfobacteriota</taxon>
        <taxon>Desulfobacteria</taxon>
        <taxon>Desulfobacterales</taxon>
        <taxon>Desulfococcaceae</taxon>
        <taxon>Desulfonema</taxon>
    </lineage>
</organism>
<dbReference type="KEGG" id="dmm:dnm_048980"/>
<proteinExistence type="predicted"/>
<sequence>MRICVLLKITGEKKDDKTDNELGKTDNSISDNHLRTDYSGYGAQC</sequence>
<name>A0A975BNR0_9BACT</name>
<reference evidence="1" key="1">
    <citation type="journal article" date="2021" name="Microb. Physiol.">
        <title>Proteogenomic Insights into the Physiology of Marine, Sulfate-Reducing, Filamentous Desulfonema limicola and Desulfonema magnum.</title>
        <authorList>
            <person name="Schnaars V."/>
            <person name="Wohlbrand L."/>
            <person name="Scheve S."/>
            <person name="Hinrichs C."/>
            <person name="Reinhardt R."/>
            <person name="Rabus R."/>
        </authorList>
    </citation>
    <scope>NUCLEOTIDE SEQUENCE</scope>
    <source>
        <strain evidence="1">4be13</strain>
    </source>
</reference>
<keyword evidence="2" id="KW-1185">Reference proteome</keyword>
<evidence type="ECO:0000313" key="2">
    <source>
        <dbReference type="Proteomes" id="UP000663722"/>
    </source>
</evidence>
<protein>
    <submittedName>
        <fullName evidence="1">Uncharacterized protein</fullName>
    </submittedName>
</protein>
<dbReference type="AlphaFoldDB" id="A0A975BNR0"/>
<gene>
    <name evidence="1" type="ORF">dnm_048980</name>
</gene>